<dbReference type="AlphaFoldDB" id="A0A498KN25"/>
<evidence type="ECO:0000313" key="3">
    <source>
        <dbReference type="EMBL" id="RXI08916.1"/>
    </source>
</evidence>
<dbReference type="Pfam" id="PF14392">
    <property type="entry name" value="zf-CCHC_4"/>
    <property type="match status" value="1"/>
</dbReference>
<dbReference type="GO" id="GO:0003676">
    <property type="term" value="F:nucleic acid binding"/>
    <property type="evidence" value="ECO:0007669"/>
    <property type="project" value="InterPro"/>
</dbReference>
<dbReference type="InterPro" id="IPR001878">
    <property type="entry name" value="Znf_CCHC"/>
</dbReference>
<dbReference type="Proteomes" id="UP000290289">
    <property type="component" value="Chromosome 1"/>
</dbReference>
<evidence type="ECO:0000259" key="2">
    <source>
        <dbReference type="PROSITE" id="PS50158"/>
    </source>
</evidence>
<protein>
    <recommendedName>
        <fullName evidence="2">CCHC-type domain-containing protein</fullName>
    </recommendedName>
</protein>
<proteinExistence type="predicted"/>
<dbReference type="PROSITE" id="PS50158">
    <property type="entry name" value="ZF_CCHC"/>
    <property type="match status" value="1"/>
</dbReference>
<dbReference type="SUPFAM" id="SSF57756">
    <property type="entry name" value="Retrovirus zinc finger-like domains"/>
    <property type="match status" value="1"/>
</dbReference>
<reference evidence="3 4" key="1">
    <citation type="submission" date="2018-10" db="EMBL/GenBank/DDBJ databases">
        <title>A high-quality apple genome assembly.</title>
        <authorList>
            <person name="Hu J."/>
        </authorList>
    </citation>
    <scope>NUCLEOTIDE SEQUENCE [LARGE SCALE GENOMIC DNA]</scope>
    <source>
        <strain evidence="4">cv. HFTH1</strain>
        <tissue evidence="3">Young leaf</tissue>
    </source>
</reference>
<evidence type="ECO:0000313" key="4">
    <source>
        <dbReference type="Proteomes" id="UP000290289"/>
    </source>
</evidence>
<keyword evidence="4" id="KW-1185">Reference proteome</keyword>
<name>A0A498KN25_MALDO</name>
<organism evidence="3 4">
    <name type="scientific">Malus domestica</name>
    <name type="common">Apple</name>
    <name type="synonym">Pyrus malus</name>
    <dbReference type="NCBI Taxonomy" id="3750"/>
    <lineage>
        <taxon>Eukaryota</taxon>
        <taxon>Viridiplantae</taxon>
        <taxon>Streptophyta</taxon>
        <taxon>Embryophyta</taxon>
        <taxon>Tracheophyta</taxon>
        <taxon>Spermatophyta</taxon>
        <taxon>Magnoliopsida</taxon>
        <taxon>eudicotyledons</taxon>
        <taxon>Gunneridae</taxon>
        <taxon>Pentapetalae</taxon>
        <taxon>rosids</taxon>
        <taxon>fabids</taxon>
        <taxon>Rosales</taxon>
        <taxon>Rosaceae</taxon>
        <taxon>Amygdaloideae</taxon>
        <taxon>Maleae</taxon>
        <taxon>Malus</taxon>
    </lineage>
</organism>
<comment type="caution">
    <text evidence="3">The sequence shown here is derived from an EMBL/GenBank/DDBJ whole genome shotgun (WGS) entry which is preliminary data.</text>
</comment>
<accession>A0A498KN25</accession>
<keyword evidence="1" id="KW-0479">Metal-binding</keyword>
<evidence type="ECO:0000256" key="1">
    <source>
        <dbReference type="PROSITE-ProRule" id="PRU00047"/>
    </source>
</evidence>
<feature type="domain" description="CCHC-type" evidence="2">
    <location>
        <begin position="40"/>
        <end position="53"/>
    </location>
</feature>
<sequence>MGVKVEVDTSNPLTTGCWLLRDNNNESWIEFRYERLQDFCYRCGRIGHPNTECTFEVVKCGMAGYREWTKTAPVRDFIKSPRPLAITSGECRHAGAT</sequence>
<dbReference type="EMBL" id="RDQH01000327">
    <property type="protein sequence ID" value="RXI08916.1"/>
    <property type="molecule type" value="Genomic_DNA"/>
</dbReference>
<keyword evidence="1" id="KW-0863">Zinc-finger</keyword>
<dbReference type="InterPro" id="IPR036875">
    <property type="entry name" value="Znf_CCHC_sf"/>
</dbReference>
<dbReference type="InterPro" id="IPR025836">
    <property type="entry name" value="Zn_knuckle_CX2CX4HX4C"/>
</dbReference>
<dbReference type="GO" id="GO:0008270">
    <property type="term" value="F:zinc ion binding"/>
    <property type="evidence" value="ECO:0007669"/>
    <property type="project" value="UniProtKB-KW"/>
</dbReference>
<gene>
    <name evidence="3" type="ORF">DVH24_023060</name>
</gene>
<keyword evidence="1" id="KW-0862">Zinc</keyword>